<organism evidence="1 4">
    <name type="scientific">Eubacterium callanderi</name>
    <dbReference type="NCBI Taxonomy" id="53442"/>
    <lineage>
        <taxon>Bacteria</taxon>
        <taxon>Bacillati</taxon>
        <taxon>Bacillota</taxon>
        <taxon>Clostridia</taxon>
        <taxon>Eubacteriales</taxon>
        <taxon>Eubacteriaceae</taxon>
        <taxon>Eubacterium</taxon>
    </lineage>
</organism>
<accession>A0A1M6XCM9</accession>
<sequence length="77" mass="8396">MAYERVAIKNELKMNLNYGEVGGKIKKKLKTIGGVTTDESVATTEAIVKTGKALGTLMTPIVESINNAMYYDNREVA</sequence>
<dbReference type="Proteomes" id="UP000586254">
    <property type="component" value="Unassembled WGS sequence"/>
</dbReference>
<name>A0A1M6XCM9_9FIRM</name>
<evidence type="ECO:0000313" key="2">
    <source>
        <dbReference type="EMBL" id="SHL03692.1"/>
    </source>
</evidence>
<reference evidence="1 4" key="2">
    <citation type="submission" date="2020-07" db="EMBL/GenBank/DDBJ databases">
        <title>Organ Donor 1.</title>
        <authorList>
            <person name="Marsh A.J."/>
            <person name="Azcarate-Peril M.A."/>
        </authorList>
    </citation>
    <scope>NUCLEOTIDE SEQUENCE [LARGE SCALE GENOMIC DNA]</scope>
    <source>
        <strain evidence="1 4">AMC0717</strain>
    </source>
</reference>
<evidence type="ECO:0000313" key="3">
    <source>
        <dbReference type="Proteomes" id="UP000184012"/>
    </source>
</evidence>
<dbReference type="AlphaFoldDB" id="A0A1M6XCM9"/>
<protein>
    <submittedName>
        <fullName evidence="1">Uncharacterized protein</fullName>
    </submittedName>
</protein>
<proteinExistence type="predicted"/>
<dbReference type="Proteomes" id="UP000184012">
    <property type="component" value="Unassembled WGS sequence"/>
</dbReference>
<comment type="caution">
    <text evidence="1">The sequence shown here is derived from an EMBL/GenBank/DDBJ whole genome shotgun (WGS) entry which is preliminary data.</text>
</comment>
<evidence type="ECO:0000313" key="1">
    <source>
        <dbReference type="EMBL" id="NZA37041.1"/>
    </source>
</evidence>
<dbReference type="EMBL" id="FRBP01000002">
    <property type="protein sequence ID" value="SHL03692.1"/>
    <property type="molecule type" value="Genomic_DNA"/>
</dbReference>
<evidence type="ECO:0000313" key="4">
    <source>
        <dbReference type="Proteomes" id="UP000586254"/>
    </source>
</evidence>
<dbReference type="EMBL" id="JACCKS010000002">
    <property type="protein sequence ID" value="NZA37041.1"/>
    <property type="molecule type" value="Genomic_DNA"/>
</dbReference>
<dbReference type="RefSeq" id="WP_073382258.1">
    <property type="nucleotide sequence ID" value="NZ_CABJAI010000010.1"/>
</dbReference>
<reference evidence="2 3" key="1">
    <citation type="submission" date="2016-11" db="EMBL/GenBank/DDBJ databases">
        <authorList>
            <person name="Varghese N."/>
            <person name="Submissions S."/>
        </authorList>
    </citation>
    <scope>NUCLEOTIDE SEQUENCE [LARGE SCALE GENOMIC DNA]</scope>
    <source>
        <strain evidence="2 3">FD</strain>
    </source>
</reference>
<gene>
    <name evidence="1" type="ORF">H0N91_02530</name>
    <name evidence="2" type="ORF">SAMN04515649_10254</name>
</gene>